<dbReference type="Proteomes" id="UP000554482">
    <property type="component" value="Unassembled WGS sequence"/>
</dbReference>
<dbReference type="GO" id="GO:0004097">
    <property type="term" value="F:catechol oxidase activity"/>
    <property type="evidence" value="ECO:0007669"/>
    <property type="project" value="InterPro"/>
</dbReference>
<name>A0A7J6WM57_THATH</name>
<dbReference type="AlphaFoldDB" id="A0A7J6WM57"/>
<accession>A0A7J6WM57</accession>
<dbReference type="Pfam" id="PF12143">
    <property type="entry name" value="PPO1_KFDV"/>
    <property type="match status" value="1"/>
</dbReference>
<protein>
    <recommendedName>
        <fullName evidence="1">Polyphenol oxidase C-terminal domain-containing protein</fullName>
    </recommendedName>
</protein>
<dbReference type="PANTHER" id="PTHR36608:SF2">
    <property type="entry name" value="POLYPHENOL OXIDASE C-TERMINAL DOMAIN-CONTAINING PROTEIN"/>
    <property type="match status" value="1"/>
</dbReference>
<sequence>MDPTVARHALNAKHNVYLSAQSCDFRPEERTLDSTITAKVQRPKNHRKTDNEEEILVVYGIDIKEDAYVKFDVYVNAIDATTIGPESREFAGTYVNLPCSNTMTVT</sequence>
<reference evidence="2 3" key="1">
    <citation type="submission" date="2020-06" db="EMBL/GenBank/DDBJ databases">
        <title>Transcriptomic and genomic resources for Thalictrum thalictroides and T. hernandezii: Facilitating candidate gene discovery in an emerging model plant lineage.</title>
        <authorList>
            <person name="Arias T."/>
            <person name="Riano-Pachon D.M."/>
            <person name="Di Stilio V.S."/>
        </authorList>
    </citation>
    <scope>NUCLEOTIDE SEQUENCE [LARGE SCALE GENOMIC DNA]</scope>
    <source>
        <strain evidence="3">cv. WT478/WT964</strain>
        <tissue evidence="2">Leaves</tissue>
    </source>
</reference>
<evidence type="ECO:0000313" key="3">
    <source>
        <dbReference type="Proteomes" id="UP000554482"/>
    </source>
</evidence>
<organism evidence="2 3">
    <name type="scientific">Thalictrum thalictroides</name>
    <name type="common">Rue-anemone</name>
    <name type="synonym">Anemone thalictroides</name>
    <dbReference type="NCBI Taxonomy" id="46969"/>
    <lineage>
        <taxon>Eukaryota</taxon>
        <taxon>Viridiplantae</taxon>
        <taxon>Streptophyta</taxon>
        <taxon>Embryophyta</taxon>
        <taxon>Tracheophyta</taxon>
        <taxon>Spermatophyta</taxon>
        <taxon>Magnoliopsida</taxon>
        <taxon>Ranunculales</taxon>
        <taxon>Ranunculaceae</taxon>
        <taxon>Thalictroideae</taxon>
        <taxon>Thalictrum</taxon>
    </lineage>
</organism>
<dbReference type="InterPro" id="IPR022740">
    <property type="entry name" value="Polyphenol_oxidase_C"/>
</dbReference>
<evidence type="ECO:0000259" key="1">
    <source>
        <dbReference type="Pfam" id="PF12143"/>
    </source>
</evidence>
<dbReference type="PANTHER" id="PTHR36608">
    <property type="entry name" value="POLYPHENOL OXIDASE C, CHLOROPLASTIC-LIKE"/>
    <property type="match status" value="1"/>
</dbReference>
<proteinExistence type="predicted"/>
<dbReference type="OrthoDB" id="1915073at2759"/>
<feature type="domain" description="Polyphenol oxidase C-terminal" evidence="1">
    <location>
        <begin position="31"/>
        <end position="101"/>
    </location>
</feature>
<keyword evidence="3" id="KW-1185">Reference proteome</keyword>
<evidence type="ECO:0000313" key="2">
    <source>
        <dbReference type="EMBL" id="KAF5198446.1"/>
    </source>
</evidence>
<gene>
    <name evidence="2" type="ORF">FRX31_011969</name>
</gene>
<comment type="caution">
    <text evidence="2">The sequence shown here is derived from an EMBL/GenBank/DDBJ whole genome shotgun (WGS) entry which is preliminary data.</text>
</comment>
<dbReference type="EMBL" id="JABWDY010013218">
    <property type="protein sequence ID" value="KAF5198446.1"/>
    <property type="molecule type" value="Genomic_DNA"/>
</dbReference>